<feature type="domain" description="Bacterial sugar transferase" evidence="8">
    <location>
        <begin position="290"/>
        <end position="469"/>
    </location>
</feature>
<dbReference type="NCBIfam" id="TIGR03025">
    <property type="entry name" value="EPS_sugtrans"/>
    <property type="match status" value="1"/>
</dbReference>
<name>A0A318ENG9_9FIRM</name>
<evidence type="ECO:0000256" key="4">
    <source>
        <dbReference type="ARBA" id="ARBA00022692"/>
    </source>
</evidence>
<dbReference type="GO" id="GO:0016020">
    <property type="term" value="C:membrane"/>
    <property type="evidence" value="ECO:0007669"/>
    <property type="project" value="UniProtKB-SubCell"/>
</dbReference>
<reference evidence="9 10" key="1">
    <citation type="submission" date="2018-05" db="EMBL/GenBank/DDBJ databases">
        <title>Genomic Encyclopedia of Type Strains, Phase IV (KMG-IV): sequencing the most valuable type-strain genomes for metagenomic binning, comparative biology and taxonomic classification.</title>
        <authorList>
            <person name="Goeker M."/>
        </authorList>
    </citation>
    <scope>NUCLEOTIDE SEQUENCE [LARGE SCALE GENOMIC DNA]</scope>
    <source>
        <strain evidence="9 10">DSM 28816</strain>
    </source>
</reference>
<evidence type="ECO:0000256" key="7">
    <source>
        <dbReference type="SAM" id="Phobius"/>
    </source>
</evidence>
<gene>
    <name evidence="9" type="ORF">C8E03_11060</name>
</gene>
<organism evidence="9 10">
    <name type="scientific">Lachnotalea glycerini</name>
    <dbReference type="NCBI Taxonomy" id="1763509"/>
    <lineage>
        <taxon>Bacteria</taxon>
        <taxon>Bacillati</taxon>
        <taxon>Bacillota</taxon>
        <taxon>Clostridia</taxon>
        <taxon>Lachnospirales</taxon>
        <taxon>Lachnospiraceae</taxon>
        <taxon>Lachnotalea</taxon>
    </lineage>
</organism>
<keyword evidence="4 7" id="KW-0812">Transmembrane</keyword>
<comment type="caution">
    <text evidence="9">The sequence shown here is derived from an EMBL/GenBank/DDBJ whole genome shotgun (WGS) entry which is preliminary data.</text>
</comment>
<keyword evidence="3 9" id="KW-0808">Transferase</keyword>
<proteinExistence type="inferred from homology"/>
<evidence type="ECO:0000256" key="6">
    <source>
        <dbReference type="ARBA" id="ARBA00023136"/>
    </source>
</evidence>
<accession>A0A318ENG9</accession>
<feature type="transmembrane region" description="Helical" evidence="7">
    <location>
        <begin position="59"/>
        <end position="81"/>
    </location>
</feature>
<dbReference type="Gene3D" id="3.40.50.720">
    <property type="entry name" value="NAD(P)-binding Rossmann-like Domain"/>
    <property type="match status" value="1"/>
</dbReference>
<evidence type="ECO:0000313" key="9">
    <source>
        <dbReference type="EMBL" id="PXV87299.1"/>
    </source>
</evidence>
<evidence type="ECO:0000256" key="2">
    <source>
        <dbReference type="ARBA" id="ARBA00006464"/>
    </source>
</evidence>
<dbReference type="Proteomes" id="UP000247523">
    <property type="component" value="Unassembled WGS sequence"/>
</dbReference>
<evidence type="ECO:0000313" key="10">
    <source>
        <dbReference type="Proteomes" id="UP000247523"/>
    </source>
</evidence>
<dbReference type="InterPro" id="IPR003362">
    <property type="entry name" value="Bact_transf"/>
</dbReference>
<feature type="transmembrane region" description="Helical" evidence="7">
    <location>
        <begin position="12"/>
        <end position="31"/>
    </location>
</feature>
<feature type="transmembrane region" description="Helical" evidence="7">
    <location>
        <begin position="93"/>
        <end position="114"/>
    </location>
</feature>
<dbReference type="AlphaFoldDB" id="A0A318ENG9"/>
<evidence type="ECO:0000256" key="3">
    <source>
        <dbReference type="ARBA" id="ARBA00022679"/>
    </source>
</evidence>
<dbReference type="NCBIfam" id="TIGR03023">
    <property type="entry name" value="WcaJ_sugtrans"/>
    <property type="match status" value="1"/>
</dbReference>
<comment type="similarity">
    <text evidence="2">Belongs to the bacterial sugar transferase family.</text>
</comment>
<dbReference type="PANTHER" id="PTHR30576">
    <property type="entry name" value="COLANIC BIOSYNTHESIS UDP-GLUCOSE LIPID CARRIER TRANSFERASE"/>
    <property type="match status" value="1"/>
</dbReference>
<comment type="subcellular location">
    <subcellularLocation>
        <location evidence="1">Membrane</location>
        <topology evidence="1">Multi-pass membrane protein</topology>
    </subcellularLocation>
</comment>
<protein>
    <submittedName>
        <fullName evidence="9">Undecaprenyl-phosphate glucose phosphotransferase</fullName>
    </submittedName>
</protein>
<dbReference type="InterPro" id="IPR017475">
    <property type="entry name" value="EPS_sugar_tfrase"/>
</dbReference>
<evidence type="ECO:0000259" key="8">
    <source>
        <dbReference type="Pfam" id="PF02397"/>
    </source>
</evidence>
<keyword evidence="5 7" id="KW-1133">Transmembrane helix</keyword>
<feature type="transmembrane region" description="Helical" evidence="7">
    <location>
        <begin position="120"/>
        <end position="142"/>
    </location>
</feature>
<dbReference type="GO" id="GO:0016780">
    <property type="term" value="F:phosphotransferase activity, for other substituted phosphate groups"/>
    <property type="evidence" value="ECO:0007669"/>
    <property type="project" value="TreeGrafter"/>
</dbReference>
<keyword evidence="6 7" id="KW-0472">Membrane</keyword>
<dbReference type="RefSeq" id="WP_110291596.1">
    <property type="nucleotide sequence ID" value="NZ_QICS01000010.1"/>
</dbReference>
<sequence>MIKDNQRYFNRLHVLLDAFIIAISYAFSWYFRFIIVPKLIGIWPKIELIFKYNKSASDIYFSAMIFVVPSYIILYFVFNLYTSKRAQRRKTEFYNIVKANFVGLAGFMVMLYYIREENFSRALIFIFCITNICAETIFRNAVRYFLRNIRTKGFNLRHVLLVGYSRATEEYIDRVKANPQWGYVICGILDDNVERGTQYKEIKVIGSIENLAIILPENKLDEIAITLRLAEYAKLERIVNQCEKSGVHTKFIPDYNQVIPNKPYTEDLLGLPIINIRHVPLTNTFNMIIKRIIDMIGSLFLIILTSPIMLIAAILVKTTSKGPLIYSQERVGLHNKSFNMYKFRSMEVQSPNEEKTKFTVPNDPRVTKIGKFIRKTSIDEFPQFFNVLFGNMSLVGPRPERPFFVEKFREEIPRYMVKHQVRPGITGWAQINGYRGNTSIRKRIEYDLYYIENWTLGFDFKILFLTIFKGFINKNAY</sequence>
<dbReference type="EMBL" id="QICS01000010">
    <property type="protein sequence ID" value="PXV87299.1"/>
    <property type="molecule type" value="Genomic_DNA"/>
</dbReference>
<dbReference type="PANTHER" id="PTHR30576:SF0">
    <property type="entry name" value="UNDECAPRENYL-PHOSPHATE N-ACETYLGALACTOSAMINYL 1-PHOSPHATE TRANSFERASE-RELATED"/>
    <property type="match status" value="1"/>
</dbReference>
<evidence type="ECO:0000256" key="1">
    <source>
        <dbReference type="ARBA" id="ARBA00004141"/>
    </source>
</evidence>
<evidence type="ECO:0000256" key="5">
    <source>
        <dbReference type="ARBA" id="ARBA00022989"/>
    </source>
</evidence>
<dbReference type="Pfam" id="PF13727">
    <property type="entry name" value="CoA_binding_3"/>
    <property type="match status" value="1"/>
</dbReference>
<dbReference type="InterPro" id="IPR017473">
    <property type="entry name" value="Undecaprenyl-P_gluc_Ptfrase"/>
</dbReference>
<dbReference type="Pfam" id="PF02397">
    <property type="entry name" value="Bac_transf"/>
    <property type="match status" value="1"/>
</dbReference>
<feature type="transmembrane region" description="Helical" evidence="7">
    <location>
        <begin position="296"/>
        <end position="316"/>
    </location>
</feature>